<dbReference type="InterPro" id="IPR029058">
    <property type="entry name" value="AB_hydrolase_fold"/>
</dbReference>
<evidence type="ECO:0000313" key="3">
    <source>
        <dbReference type="EMBL" id="MBL1103040.1"/>
    </source>
</evidence>
<dbReference type="Proteomes" id="UP000621386">
    <property type="component" value="Unassembled WGS sequence"/>
</dbReference>
<dbReference type="RefSeq" id="WP_201813518.1">
    <property type="nucleotide sequence ID" value="NZ_JAERRH010000001.1"/>
</dbReference>
<dbReference type="Gene3D" id="3.40.50.1820">
    <property type="entry name" value="alpha/beta hydrolase"/>
    <property type="match status" value="1"/>
</dbReference>
<organism evidence="3 4">
    <name type="scientific">Streptomyces musisoli</name>
    <dbReference type="NCBI Taxonomy" id="2802280"/>
    <lineage>
        <taxon>Bacteria</taxon>
        <taxon>Bacillati</taxon>
        <taxon>Actinomycetota</taxon>
        <taxon>Actinomycetes</taxon>
        <taxon>Kitasatosporales</taxon>
        <taxon>Streptomycetaceae</taxon>
        <taxon>Streptomyces</taxon>
    </lineage>
</organism>
<reference evidence="3 4" key="1">
    <citation type="submission" date="2021-01" db="EMBL/GenBank/DDBJ databases">
        <title>WGS of actinomycetes isolated from Thailand.</title>
        <authorList>
            <person name="Thawai C."/>
        </authorList>
    </citation>
    <scope>NUCLEOTIDE SEQUENCE [LARGE SCALE GENOMIC DNA]</scope>
    <source>
        <strain evidence="3 4">CH5-8</strain>
    </source>
</reference>
<sequence>MNDWIVPIAPDPDAPVCVIGLPHPGGGPNFYAPWADVSGVEILAVQPPGREARTAELPITDLPRLVRQTANAIAGLCERRPTALFGHSGGGRYAFEVCRALERANRGPALLCPSGISAPDHQYWTSTAQTLLSDPVTAYLMLGGEALPGQIEQDQATVDSFISLIRADARLYTGLGLQPPVPLRCAVAAFAGDDDAIADPGDMAGWEKWAAGPEAFTLHRYPGDHFYIRHHFQAVLDDLLADLTRTAGPDPRTAQPTALSHSG</sequence>
<evidence type="ECO:0000259" key="2">
    <source>
        <dbReference type="Pfam" id="PF00975"/>
    </source>
</evidence>
<keyword evidence="4" id="KW-1185">Reference proteome</keyword>
<protein>
    <submittedName>
        <fullName evidence="3">Thioesterase</fullName>
    </submittedName>
</protein>
<dbReference type="SUPFAM" id="SSF53474">
    <property type="entry name" value="alpha/beta-Hydrolases"/>
    <property type="match status" value="1"/>
</dbReference>
<accession>A0ABS1NSF7</accession>
<dbReference type="PANTHER" id="PTHR11487:SF0">
    <property type="entry name" value="S-ACYL FATTY ACID SYNTHASE THIOESTERASE, MEDIUM CHAIN"/>
    <property type="match status" value="1"/>
</dbReference>
<gene>
    <name evidence="3" type="ORF">JK361_00165</name>
</gene>
<evidence type="ECO:0000256" key="1">
    <source>
        <dbReference type="ARBA" id="ARBA00007169"/>
    </source>
</evidence>
<name>A0ABS1NSF7_9ACTN</name>
<comment type="similarity">
    <text evidence="1">Belongs to the thioesterase family.</text>
</comment>
<proteinExistence type="inferred from homology"/>
<dbReference type="EMBL" id="JAERRH010000001">
    <property type="protein sequence ID" value="MBL1103040.1"/>
    <property type="molecule type" value="Genomic_DNA"/>
</dbReference>
<dbReference type="InterPro" id="IPR012223">
    <property type="entry name" value="TEII"/>
</dbReference>
<dbReference type="PANTHER" id="PTHR11487">
    <property type="entry name" value="THIOESTERASE"/>
    <property type="match status" value="1"/>
</dbReference>
<feature type="domain" description="Thioesterase" evidence="2">
    <location>
        <begin position="21"/>
        <end position="241"/>
    </location>
</feature>
<dbReference type="InterPro" id="IPR001031">
    <property type="entry name" value="Thioesterase"/>
</dbReference>
<evidence type="ECO:0000313" key="4">
    <source>
        <dbReference type="Proteomes" id="UP000621386"/>
    </source>
</evidence>
<dbReference type="Pfam" id="PF00975">
    <property type="entry name" value="Thioesterase"/>
    <property type="match status" value="1"/>
</dbReference>
<comment type="caution">
    <text evidence="3">The sequence shown here is derived from an EMBL/GenBank/DDBJ whole genome shotgun (WGS) entry which is preliminary data.</text>
</comment>